<dbReference type="EMBL" id="JXTI01000056">
    <property type="protein sequence ID" value="KWX13780.1"/>
    <property type="molecule type" value="Genomic_DNA"/>
</dbReference>
<dbReference type="OrthoDB" id="10257561at2759"/>
<dbReference type="InterPro" id="IPR001733">
    <property type="entry name" value="Peptidase_S26B"/>
</dbReference>
<comment type="caution">
    <text evidence="6">The sequence shown here is derived from an EMBL/GenBank/DDBJ whole genome shotgun (WGS) entry which is preliminary data.</text>
</comment>
<dbReference type="GO" id="GO:0006465">
    <property type="term" value="P:signal peptide processing"/>
    <property type="evidence" value="ECO:0007669"/>
    <property type="project" value="InterPro"/>
</dbReference>
<dbReference type="PANTHER" id="PTHR10806:SF6">
    <property type="entry name" value="SIGNAL PEPTIDASE COMPLEX CATALYTIC SUBUNIT SEC11"/>
    <property type="match status" value="1"/>
</dbReference>
<dbReference type="CDD" id="cd06530">
    <property type="entry name" value="S26_SPase_I"/>
    <property type="match status" value="1"/>
</dbReference>
<keyword evidence="5" id="KW-0472">Membrane</keyword>
<dbReference type="GO" id="GO:0005787">
    <property type="term" value="C:signal peptidase complex"/>
    <property type="evidence" value="ECO:0007669"/>
    <property type="project" value="TreeGrafter"/>
</dbReference>
<comment type="subcellular location">
    <subcellularLocation>
        <location evidence="1">Endoplasmic reticulum membrane</location>
        <topology evidence="1">Single-pass type II membrane protein</topology>
    </subcellularLocation>
</comment>
<comment type="function">
    <text evidence="4">Catalytic component of the signal peptidase complex (SPC) which catalyzes the cleavage of N-terminal signal sequences from nascent proteins as they are translocated into the lumen of the endoplasmic reticulum. Specifically cleaves N-terminal signal peptides that contain a hydrophobic alpha-helix (h-region) shorter than 18-20 amino acids.</text>
</comment>
<proteinExistence type="predicted"/>
<evidence type="ECO:0000256" key="5">
    <source>
        <dbReference type="SAM" id="Phobius"/>
    </source>
</evidence>
<protein>
    <recommendedName>
        <fullName evidence="2">Signal peptidase complex catalytic subunit SEC11</fullName>
    </recommendedName>
    <alternativeName>
        <fullName evidence="3">Signal peptidase complex catalytic subunit sec11</fullName>
    </alternativeName>
</protein>
<evidence type="ECO:0000256" key="2">
    <source>
        <dbReference type="ARBA" id="ARBA00019685"/>
    </source>
</evidence>
<keyword evidence="5" id="KW-0812">Transmembrane</keyword>
<dbReference type="AlphaFoldDB" id="A0A132NUQ0"/>
<evidence type="ECO:0000256" key="4">
    <source>
        <dbReference type="ARBA" id="ARBA00045533"/>
    </source>
</evidence>
<sequence length="219" mass="24379">MLSKTLQRMRSLSVFDILYYVLKFLLSICTAYMHWNLLKLFLNNDMPGIVVLTGSMVPGFMRGDISAIKSTNYNLGIEVGDIVGYSLMHRAIPISHRIIERRTIVDKDFPCDINSTAVDASGIVLYHGSSNAPGATNLSALPDPCRKLAFITKGDANKVDDTFLYTSGRAYLEPHELVGKMLINLPGLGYMTILLQEHKWAKVLLFGMIIFMAISGQEE</sequence>
<accession>A0A132NUQ0</accession>
<dbReference type="GO" id="GO:0004252">
    <property type="term" value="F:serine-type endopeptidase activity"/>
    <property type="evidence" value="ECO:0007669"/>
    <property type="project" value="InterPro"/>
</dbReference>
<feature type="transmembrane region" description="Helical" evidence="5">
    <location>
        <begin position="12"/>
        <end position="35"/>
    </location>
</feature>
<gene>
    <name evidence="6" type="ORF">QR46_2231</name>
</gene>
<keyword evidence="5" id="KW-1133">Transmembrane helix</keyword>
<name>A0A132NUQ0_GIAIN</name>
<evidence type="ECO:0000256" key="3">
    <source>
        <dbReference type="ARBA" id="ARBA00021755"/>
    </source>
</evidence>
<organism evidence="6 7">
    <name type="scientific">Giardia duodenalis assemblage B</name>
    <dbReference type="NCBI Taxonomy" id="1394984"/>
    <lineage>
        <taxon>Eukaryota</taxon>
        <taxon>Metamonada</taxon>
        <taxon>Diplomonadida</taxon>
        <taxon>Hexamitidae</taxon>
        <taxon>Giardiinae</taxon>
        <taxon>Giardia</taxon>
    </lineage>
</organism>
<dbReference type="VEuPathDB" id="GiardiaDB:QR46_2231"/>
<reference evidence="6 7" key="1">
    <citation type="journal article" date="2015" name="Mol. Biochem. Parasitol.">
        <title>Identification of polymorphic genes for use in assemblage B genotyping assays through comparative genomics of multiple assemblage B Giardia duodenalis isolates.</title>
        <authorList>
            <person name="Wielinga C."/>
            <person name="Thompson R.C."/>
            <person name="Monis P."/>
            <person name="Ryan U."/>
        </authorList>
    </citation>
    <scope>NUCLEOTIDE SEQUENCE [LARGE SCALE GENOMIC DNA]</scope>
    <source>
        <strain evidence="6 7">BAH15c1</strain>
    </source>
</reference>
<dbReference type="Proteomes" id="UP000070089">
    <property type="component" value="Unassembled WGS sequence"/>
</dbReference>
<dbReference type="PANTHER" id="PTHR10806">
    <property type="entry name" value="SIGNAL PEPTIDASE COMPLEX CATALYTIC SUBUNIT SEC11"/>
    <property type="match status" value="1"/>
</dbReference>
<evidence type="ECO:0000313" key="7">
    <source>
        <dbReference type="Proteomes" id="UP000070089"/>
    </source>
</evidence>
<evidence type="ECO:0000313" key="6">
    <source>
        <dbReference type="EMBL" id="KWX13780.1"/>
    </source>
</evidence>
<dbReference type="InterPro" id="IPR019533">
    <property type="entry name" value="Peptidase_S26"/>
</dbReference>
<evidence type="ECO:0000256" key="1">
    <source>
        <dbReference type="ARBA" id="ARBA00004648"/>
    </source>
</evidence>